<reference evidence="2" key="1">
    <citation type="journal article" date="2022" name="Int. J. Mol. Sci.">
        <title>Draft Genome of Tanacetum Coccineum: Genomic Comparison of Closely Related Tanacetum-Family Plants.</title>
        <authorList>
            <person name="Yamashiro T."/>
            <person name="Shiraishi A."/>
            <person name="Nakayama K."/>
            <person name="Satake H."/>
        </authorList>
    </citation>
    <scope>NUCLEOTIDE SEQUENCE</scope>
</reference>
<accession>A0ABQ4XTC5</accession>
<evidence type="ECO:0000256" key="1">
    <source>
        <dbReference type="SAM" id="MobiDB-lite"/>
    </source>
</evidence>
<sequence length="151" mass="17314">MNAMTSRLRTYKTSTTPISPLSDDREKDEIIEATLLRLAIHKTSIAVKDQENVSKVQEKLEEEEIAKMVKGEEDEESYASELVDSMLNDDDDSGTRIEPGSHKEHPKTIDDDDENEKKDDDKKDDDNDDHTDHTSVRNQEMGSMETRKEKM</sequence>
<comment type="caution">
    <text evidence="2">The sequence shown here is derived from an EMBL/GenBank/DDBJ whole genome shotgun (WGS) entry which is preliminary data.</text>
</comment>
<evidence type="ECO:0000313" key="2">
    <source>
        <dbReference type="EMBL" id="GJS68649.1"/>
    </source>
</evidence>
<proteinExistence type="predicted"/>
<keyword evidence="3" id="KW-1185">Reference proteome</keyword>
<feature type="region of interest" description="Disordered" evidence="1">
    <location>
        <begin position="1"/>
        <end position="25"/>
    </location>
</feature>
<reference evidence="2" key="2">
    <citation type="submission" date="2022-01" db="EMBL/GenBank/DDBJ databases">
        <authorList>
            <person name="Yamashiro T."/>
            <person name="Shiraishi A."/>
            <person name="Satake H."/>
            <person name="Nakayama K."/>
        </authorList>
    </citation>
    <scope>NUCLEOTIDE SEQUENCE</scope>
</reference>
<feature type="compositionally biased region" description="Polar residues" evidence="1">
    <location>
        <begin position="1"/>
        <end position="19"/>
    </location>
</feature>
<dbReference type="EMBL" id="BQNB010009806">
    <property type="protein sequence ID" value="GJS68649.1"/>
    <property type="molecule type" value="Genomic_DNA"/>
</dbReference>
<dbReference type="Proteomes" id="UP001151760">
    <property type="component" value="Unassembled WGS sequence"/>
</dbReference>
<name>A0ABQ4XTC5_9ASTR</name>
<organism evidence="2 3">
    <name type="scientific">Tanacetum coccineum</name>
    <dbReference type="NCBI Taxonomy" id="301880"/>
    <lineage>
        <taxon>Eukaryota</taxon>
        <taxon>Viridiplantae</taxon>
        <taxon>Streptophyta</taxon>
        <taxon>Embryophyta</taxon>
        <taxon>Tracheophyta</taxon>
        <taxon>Spermatophyta</taxon>
        <taxon>Magnoliopsida</taxon>
        <taxon>eudicotyledons</taxon>
        <taxon>Gunneridae</taxon>
        <taxon>Pentapetalae</taxon>
        <taxon>asterids</taxon>
        <taxon>campanulids</taxon>
        <taxon>Asterales</taxon>
        <taxon>Asteraceae</taxon>
        <taxon>Asteroideae</taxon>
        <taxon>Anthemideae</taxon>
        <taxon>Anthemidinae</taxon>
        <taxon>Tanacetum</taxon>
    </lineage>
</organism>
<feature type="compositionally biased region" description="Basic and acidic residues" evidence="1">
    <location>
        <begin position="93"/>
        <end position="135"/>
    </location>
</feature>
<gene>
    <name evidence="2" type="ORF">Tco_0683214</name>
</gene>
<protein>
    <submittedName>
        <fullName evidence="2">Uncharacterized protein</fullName>
    </submittedName>
</protein>
<evidence type="ECO:0000313" key="3">
    <source>
        <dbReference type="Proteomes" id="UP001151760"/>
    </source>
</evidence>
<feature type="region of interest" description="Disordered" evidence="1">
    <location>
        <begin position="67"/>
        <end position="151"/>
    </location>
</feature>